<sequence length="99" mass="11061">MKSQGADVETRANLPVYTISSYTEALAPAPQKHPPHTSPNMFAEVFMLNKVIVSSGPTLPFVLLLLLKPFFKLCHPQLRRSLKNGRREPCKVDIFSSLP</sequence>
<reference evidence="2 3" key="1">
    <citation type="journal article" date="2023" name="Genes (Basel)">
        <title>Chromosome-Level Genome Assembly and Circadian Gene Repertoire of the Patagonia Blennie Eleginops maclovinus-The Closest Ancestral Proxy of Antarctic Cryonotothenioids.</title>
        <authorList>
            <person name="Cheng C.C."/>
            <person name="Rivera-Colon A.G."/>
            <person name="Minhas B.F."/>
            <person name="Wilson L."/>
            <person name="Rayamajhi N."/>
            <person name="Vargas-Chacoff L."/>
            <person name="Catchen J.M."/>
        </authorList>
    </citation>
    <scope>NUCLEOTIDE SEQUENCE [LARGE SCALE GENOMIC DNA]</scope>
    <source>
        <strain evidence="2">JMC-PN-2008</strain>
    </source>
</reference>
<keyword evidence="3" id="KW-1185">Reference proteome</keyword>
<keyword evidence="1" id="KW-0472">Membrane</keyword>
<gene>
    <name evidence="2" type="ORF">PBY51_007445</name>
</gene>
<dbReference type="AlphaFoldDB" id="A0AAN8AHX0"/>
<proteinExistence type="predicted"/>
<evidence type="ECO:0000313" key="2">
    <source>
        <dbReference type="EMBL" id="KAK5855803.1"/>
    </source>
</evidence>
<protein>
    <submittedName>
        <fullName evidence="2">Uncharacterized protein</fullName>
    </submittedName>
</protein>
<dbReference type="EMBL" id="JAUZQC010000017">
    <property type="protein sequence ID" value="KAK5855803.1"/>
    <property type="molecule type" value="Genomic_DNA"/>
</dbReference>
<keyword evidence="1" id="KW-1133">Transmembrane helix</keyword>
<evidence type="ECO:0000313" key="3">
    <source>
        <dbReference type="Proteomes" id="UP001346869"/>
    </source>
</evidence>
<evidence type="ECO:0000256" key="1">
    <source>
        <dbReference type="SAM" id="Phobius"/>
    </source>
</evidence>
<keyword evidence="1" id="KW-0812">Transmembrane</keyword>
<accession>A0AAN8AHX0</accession>
<feature type="transmembrane region" description="Helical" evidence="1">
    <location>
        <begin position="51"/>
        <end position="71"/>
    </location>
</feature>
<dbReference type="Proteomes" id="UP001346869">
    <property type="component" value="Unassembled WGS sequence"/>
</dbReference>
<comment type="caution">
    <text evidence="2">The sequence shown here is derived from an EMBL/GenBank/DDBJ whole genome shotgun (WGS) entry which is preliminary data.</text>
</comment>
<organism evidence="2 3">
    <name type="scientific">Eleginops maclovinus</name>
    <name type="common">Patagonian blennie</name>
    <name type="synonym">Eleginus maclovinus</name>
    <dbReference type="NCBI Taxonomy" id="56733"/>
    <lineage>
        <taxon>Eukaryota</taxon>
        <taxon>Metazoa</taxon>
        <taxon>Chordata</taxon>
        <taxon>Craniata</taxon>
        <taxon>Vertebrata</taxon>
        <taxon>Euteleostomi</taxon>
        <taxon>Actinopterygii</taxon>
        <taxon>Neopterygii</taxon>
        <taxon>Teleostei</taxon>
        <taxon>Neoteleostei</taxon>
        <taxon>Acanthomorphata</taxon>
        <taxon>Eupercaria</taxon>
        <taxon>Perciformes</taxon>
        <taxon>Notothenioidei</taxon>
        <taxon>Eleginopidae</taxon>
        <taxon>Eleginops</taxon>
    </lineage>
</organism>
<name>A0AAN8AHX0_ELEMC</name>
<reference evidence="2 3" key="2">
    <citation type="journal article" date="2023" name="Mol. Biol. Evol.">
        <title>Genomics of Secondarily Temperate Adaptation in the Only Non-Antarctic Icefish.</title>
        <authorList>
            <person name="Rivera-Colon A.G."/>
            <person name="Rayamajhi N."/>
            <person name="Minhas B.F."/>
            <person name="Madrigal G."/>
            <person name="Bilyk K.T."/>
            <person name="Yoon V."/>
            <person name="Hune M."/>
            <person name="Gregory S."/>
            <person name="Cheng C.H.C."/>
            <person name="Catchen J.M."/>
        </authorList>
    </citation>
    <scope>NUCLEOTIDE SEQUENCE [LARGE SCALE GENOMIC DNA]</scope>
    <source>
        <strain evidence="2">JMC-PN-2008</strain>
    </source>
</reference>